<dbReference type="Proteomes" id="UP001065298">
    <property type="component" value="Chromosome 8"/>
</dbReference>
<comment type="caution">
    <text evidence="1">The sequence shown here is derived from an EMBL/GenBank/DDBJ whole genome shotgun (WGS) entry which is preliminary data.</text>
</comment>
<reference evidence="1" key="1">
    <citation type="submission" date="2022-06" db="EMBL/GenBank/DDBJ databases">
        <title>Fusarium solani species complex genomes reveal bases of compartmentalisation and animal pathogenesis.</title>
        <authorList>
            <person name="Tsai I.J."/>
        </authorList>
    </citation>
    <scope>NUCLEOTIDE SEQUENCE</scope>
    <source>
        <strain evidence="1">Fu6.1</strain>
    </source>
</reference>
<dbReference type="EMBL" id="CM046510">
    <property type="protein sequence ID" value="KAI8660875.1"/>
    <property type="molecule type" value="Genomic_DNA"/>
</dbReference>
<name>A0ACC0QRN5_9HYPO</name>
<accession>A0ACC0QRN5</accession>
<organism evidence="1 2">
    <name type="scientific">Fusarium keratoplasticum</name>
    <dbReference type="NCBI Taxonomy" id="1328300"/>
    <lineage>
        <taxon>Eukaryota</taxon>
        <taxon>Fungi</taxon>
        <taxon>Dikarya</taxon>
        <taxon>Ascomycota</taxon>
        <taxon>Pezizomycotina</taxon>
        <taxon>Sordariomycetes</taxon>
        <taxon>Hypocreomycetidae</taxon>
        <taxon>Hypocreales</taxon>
        <taxon>Nectriaceae</taxon>
        <taxon>Fusarium</taxon>
        <taxon>Fusarium solani species complex</taxon>
    </lineage>
</organism>
<keyword evidence="2" id="KW-1185">Reference proteome</keyword>
<gene>
    <name evidence="1" type="ORF">NCS57_01065800</name>
</gene>
<protein>
    <submittedName>
        <fullName evidence="1">Uncharacterized protein</fullName>
    </submittedName>
</protein>
<evidence type="ECO:0000313" key="1">
    <source>
        <dbReference type="EMBL" id="KAI8660875.1"/>
    </source>
</evidence>
<evidence type="ECO:0000313" key="2">
    <source>
        <dbReference type="Proteomes" id="UP001065298"/>
    </source>
</evidence>
<sequence>MPETCIYNCSAHPTEISAYGDISGIGVTTAFFATAWMVVLLLNGYYLVAYNPELDPFRQPGHNTPCQHPNTSDYVFLYAVRKLPGLRRLQNINWLRYSQLESTLNMCVIMFSDIQTFTGLAVMISGYIALSCGLQSYHWQLTVYLVWLSSLTHLAALSFLRNHLHNHPRQLVWRVTAMFIIMVLLEVAVGLAGHFNWSEGPSKASDFAVCYFREKMDTTSVAFETMLKTLILLVYGFFIRLAKMSKRFEGGLRGVAARLSAKAMRFQHWDGENYLPRNSQSSLAEGLKIGHQAAQYFLIACFSLLSIHLNLFTSFLAEPHGFHGDLLK</sequence>
<proteinExistence type="predicted"/>